<comment type="caution">
    <text evidence="1">The sequence shown here is derived from an EMBL/GenBank/DDBJ whole genome shotgun (WGS) entry which is preliminary data.</text>
</comment>
<name>A0A9Q3E6R9_9BASI</name>
<accession>A0A9Q3E6R9</accession>
<reference evidence="1" key="1">
    <citation type="submission" date="2021-03" db="EMBL/GenBank/DDBJ databases">
        <title>Draft genome sequence of rust myrtle Austropuccinia psidii MF-1, a brazilian biotype.</title>
        <authorList>
            <person name="Quecine M.C."/>
            <person name="Pachon D.M.R."/>
            <person name="Bonatelli M.L."/>
            <person name="Correr F.H."/>
            <person name="Franceschini L.M."/>
            <person name="Leite T.F."/>
            <person name="Margarido G.R.A."/>
            <person name="Almeida C.A."/>
            <person name="Ferrarezi J.A."/>
            <person name="Labate C.A."/>
        </authorList>
    </citation>
    <scope>NUCLEOTIDE SEQUENCE</scope>
    <source>
        <strain evidence="1">MF-1</strain>
    </source>
</reference>
<evidence type="ECO:0000313" key="1">
    <source>
        <dbReference type="EMBL" id="MBW0513321.1"/>
    </source>
</evidence>
<proteinExistence type="predicted"/>
<dbReference type="AlphaFoldDB" id="A0A9Q3E6R9"/>
<dbReference type="Proteomes" id="UP000765509">
    <property type="component" value="Unassembled WGS sequence"/>
</dbReference>
<gene>
    <name evidence="1" type="ORF">O181_053036</name>
</gene>
<sequence length="191" mass="21929">MKKFCKLQKLAVKPSEQPKENKAASKRKFELTNEIYESLLIKLKYTQPQLRDYQDLSHPKNTLVLQNFTRQLKLVSWKLGLKISTSFPNNVISFPNENVTNFGELIHIIELANDQLQKPPLLVVKLLTNPELRESDFESIKDLIPRLDISQAVSNALFSFISIEKMWACIISSPTRMDSRNPKANTPCLSN</sequence>
<protein>
    <submittedName>
        <fullName evidence="1">Uncharacterized protein</fullName>
    </submittedName>
</protein>
<evidence type="ECO:0000313" key="2">
    <source>
        <dbReference type="Proteomes" id="UP000765509"/>
    </source>
</evidence>
<dbReference type="OrthoDB" id="2516931at2759"/>
<keyword evidence="2" id="KW-1185">Reference proteome</keyword>
<dbReference type="EMBL" id="AVOT02023347">
    <property type="protein sequence ID" value="MBW0513321.1"/>
    <property type="molecule type" value="Genomic_DNA"/>
</dbReference>
<organism evidence="1 2">
    <name type="scientific">Austropuccinia psidii MF-1</name>
    <dbReference type="NCBI Taxonomy" id="1389203"/>
    <lineage>
        <taxon>Eukaryota</taxon>
        <taxon>Fungi</taxon>
        <taxon>Dikarya</taxon>
        <taxon>Basidiomycota</taxon>
        <taxon>Pucciniomycotina</taxon>
        <taxon>Pucciniomycetes</taxon>
        <taxon>Pucciniales</taxon>
        <taxon>Sphaerophragmiaceae</taxon>
        <taxon>Austropuccinia</taxon>
    </lineage>
</organism>